<sequence>MRELSRSRLLAAFLGLGAVGAIGELLVDRGAMIPQLALVAPLLTATALAYRPGDPPRRAWIWLACAAWLAVVGESAHLLFGPPVSRPLMSLSNALWCVSLLDARRKIVRGALVPPLARPWRWALAAAVLVAVLVAIDAGRELLAADRIDARQFHIAFVQLCDGVVLIAGTWLLGALHPLWGGAAARPFLLVTAAAGCFAASDLAPVFALLPAPRLWIRALIIGGWALLGVAGLAQLELRRAMFARTADLQASLRALGPRR</sequence>
<name>A0ABT5B1W7_9BACT</name>
<gene>
    <name evidence="2" type="ORF">POL58_07265</name>
</gene>
<feature type="transmembrane region" description="Helical" evidence="1">
    <location>
        <begin position="216"/>
        <end position="236"/>
    </location>
</feature>
<organism evidence="2 3">
    <name type="scientific">Nannocystis radixulma</name>
    <dbReference type="NCBI Taxonomy" id="2995305"/>
    <lineage>
        <taxon>Bacteria</taxon>
        <taxon>Pseudomonadati</taxon>
        <taxon>Myxococcota</taxon>
        <taxon>Polyangia</taxon>
        <taxon>Nannocystales</taxon>
        <taxon>Nannocystaceae</taxon>
        <taxon>Nannocystis</taxon>
    </lineage>
</organism>
<feature type="transmembrane region" description="Helical" evidence="1">
    <location>
        <begin position="31"/>
        <end position="50"/>
    </location>
</feature>
<keyword evidence="1" id="KW-1133">Transmembrane helix</keyword>
<feature type="transmembrane region" description="Helical" evidence="1">
    <location>
        <begin position="59"/>
        <end position="78"/>
    </location>
</feature>
<reference evidence="2 3" key="1">
    <citation type="submission" date="2022-11" db="EMBL/GenBank/DDBJ databases">
        <title>Minimal conservation of predation-associated metabolite biosynthetic gene clusters underscores biosynthetic potential of Myxococcota including descriptions for ten novel species: Archangium lansinium sp. nov., Myxococcus landrumus sp. nov., Nannocystis bai.</title>
        <authorList>
            <person name="Ahearne A."/>
            <person name="Stevens C."/>
            <person name="Dowd S."/>
        </authorList>
    </citation>
    <scope>NUCLEOTIDE SEQUENCE [LARGE SCALE GENOMIC DNA]</scope>
    <source>
        <strain evidence="2 3">NCELM</strain>
    </source>
</reference>
<feature type="transmembrane region" description="Helical" evidence="1">
    <location>
        <begin position="155"/>
        <end position="176"/>
    </location>
</feature>
<evidence type="ECO:0000256" key="1">
    <source>
        <dbReference type="SAM" id="Phobius"/>
    </source>
</evidence>
<comment type="caution">
    <text evidence="2">The sequence shown here is derived from an EMBL/GenBank/DDBJ whole genome shotgun (WGS) entry which is preliminary data.</text>
</comment>
<evidence type="ECO:0000313" key="2">
    <source>
        <dbReference type="EMBL" id="MDC0667529.1"/>
    </source>
</evidence>
<evidence type="ECO:0000313" key="3">
    <source>
        <dbReference type="Proteomes" id="UP001217838"/>
    </source>
</evidence>
<feature type="transmembrane region" description="Helical" evidence="1">
    <location>
        <begin position="188"/>
        <end position="210"/>
    </location>
</feature>
<protein>
    <submittedName>
        <fullName evidence="2">Uncharacterized protein</fullName>
    </submittedName>
</protein>
<keyword evidence="1" id="KW-0472">Membrane</keyword>
<keyword evidence="1" id="KW-0812">Transmembrane</keyword>
<proteinExistence type="predicted"/>
<dbReference type="Proteomes" id="UP001217838">
    <property type="component" value="Unassembled WGS sequence"/>
</dbReference>
<feature type="transmembrane region" description="Helical" evidence="1">
    <location>
        <begin position="122"/>
        <end position="143"/>
    </location>
</feature>
<dbReference type="RefSeq" id="WP_271995649.1">
    <property type="nucleotide sequence ID" value="NZ_JAQNDN010000002.1"/>
</dbReference>
<accession>A0ABT5B1W7</accession>
<dbReference type="EMBL" id="JAQNDN010000002">
    <property type="protein sequence ID" value="MDC0667529.1"/>
    <property type="molecule type" value="Genomic_DNA"/>
</dbReference>
<keyword evidence="3" id="KW-1185">Reference proteome</keyword>